<accession>A0A1E1IP21</accession>
<dbReference type="AlphaFoldDB" id="A0A1E1IP21"/>
<sequence>MSSGPASSSLTSPPHHVVLEDDGEYFDDDPTVGRGVPKDAAGELVWKPMQPVAASDGFMAVIKQALLEAKGPTSSTNQ</sequence>
<proteinExistence type="predicted"/>
<feature type="region of interest" description="Disordered" evidence="1">
    <location>
        <begin position="1"/>
        <end position="38"/>
    </location>
</feature>
<gene>
    <name evidence="2" type="primary">LgM4147LRVhigh.06.00190.00200</name>
    <name evidence="2" type="ORF">BN36_0604640</name>
</gene>
<organism evidence="2">
    <name type="scientific">Leishmania guyanensis</name>
    <dbReference type="NCBI Taxonomy" id="5670"/>
    <lineage>
        <taxon>Eukaryota</taxon>
        <taxon>Discoba</taxon>
        <taxon>Euglenozoa</taxon>
        <taxon>Kinetoplastea</taxon>
        <taxon>Metakinetoplastina</taxon>
        <taxon>Trypanosomatida</taxon>
        <taxon>Trypanosomatidae</taxon>
        <taxon>Leishmaniinae</taxon>
        <taxon>Leishmania</taxon>
        <taxon>Leishmania guyanensis species complex</taxon>
    </lineage>
</organism>
<feature type="compositionally biased region" description="Low complexity" evidence="1">
    <location>
        <begin position="1"/>
        <end position="14"/>
    </location>
</feature>
<dbReference type="EMBL" id="CALQ01000147">
    <property type="protein sequence ID" value="CCM12948.1"/>
    <property type="molecule type" value="Genomic_DNA"/>
</dbReference>
<evidence type="ECO:0000256" key="1">
    <source>
        <dbReference type="SAM" id="MobiDB-lite"/>
    </source>
</evidence>
<reference evidence="2" key="1">
    <citation type="submission" date="2012-08" db="EMBL/GenBank/DDBJ databases">
        <title>Comparative genomics of metastatic and non-metastatic Leishmania guyanensis provides insights into polygenic factors involved in Leishmania RNA virus infection.</title>
        <authorList>
            <person name="Smith D."/>
            <person name="Hertz-Fowler C."/>
            <person name="Martin R."/>
            <person name="Dickens N."/>
            <person name="Fasel N."/>
            <person name="Falquet L."/>
            <person name="Beverley S."/>
            <person name="Zangger H."/>
            <person name="Calderon-Copete S."/>
            <person name="Mottram J."/>
            <person name="Xenarios I."/>
        </authorList>
    </citation>
    <scope>NUCLEOTIDE SEQUENCE</scope>
    <source>
        <strain evidence="2">MHOM/BR/75/M4147/SSU:IR2SAT-LUC</strain>
    </source>
</reference>
<protein>
    <submittedName>
        <fullName evidence="2">Uncharacterized protein</fullName>
    </submittedName>
</protein>
<name>A0A1E1IP21_LEIGU</name>
<evidence type="ECO:0000313" key="2">
    <source>
        <dbReference type="EMBL" id="CCM12948.1"/>
    </source>
</evidence>
<feature type="compositionally biased region" description="Acidic residues" evidence="1">
    <location>
        <begin position="20"/>
        <end position="30"/>
    </location>
</feature>